<keyword evidence="7" id="KW-0408">Iron</keyword>
<dbReference type="InterPro" id="IPR006657">
    <property type="entry name" value="MoPterin_dinucl-bd_dom"/>
</dbReference>
<dbReference type="SUPFAM" id="SSF50692">
    <property type="entry name" value="ADC-like"/>
    <property type="match status" value="1"/>
</dbReference>
<evidence type="ECO:0000256" key="1">
    <source>
        <dbReference type="ARBA" id="ARBA00010312"/>
    </source>
</evidence>
<keyword evidence="8" id="KW-0411">Iron-sulfur</keyword>
<keyword evidence="3" id="KW-0500">Molybdenum</keyword>
<evidence type="ECO:0000313" key="10">
    <source>
        <dbReference type="EMBL" id="MCS4554827.1"/>
    </source>
</evidence>
<dbReference type="PANTHER" id="PTHR43742:SF9">
    <property type="entry name" value="TETRATHIONATE REDUCTASE SUBUNIT A"/>
    <property type="match status" value="1"/>
</dbReference>
<comment type="caution">
    <text evidence="10">The sequence shown here is derived from an EMBL/GenBank/DDBJ whole genome shotgun (WGS) entry which is preliminary data.</text>
</comment>
<dbReference type="Proteomes" id="UP001201549">
    <property type="component" value="Unassembled WGS sequence"/>
</dbReference>
<evidence type="ECO:0000313" key="11">
    <source>
        <dbReference type="Proteomes" id="UP001201549"/>
    </source>
</evidence>
<evidence type="ECO:0000256" key="4">
    <source>
        <dbReference type="ARBA" id="ARBA00022723"/>
    </source>
</evidence>
<evidence type="ECO:0000256" key="2">
    <source>
        <dbReference type="ARBA" id="ARBA00022485"/>
    </source>
</evidence>
<dbReference type="Gene3D" id="2.40.40.20">
    <property type="match status" value="1"/>
</dbReference>
<dbReference type="InterPro" id="IPR006963">
    <property type="entry name" value="Mopterin_OxRdtase_4Fe-4S_dom"/>
</dbReference>
<keyword evidence="2" id="KW-0004">4Fe-4S</keyword>
<dbReference type="InterPro" id="IPR050612">
    <property type="entry name" value="Prok_Mopterin_Oxidored"/>
</dbReference>
<dbReference type="InterPro" id="IPR009010">
    <property type="entry name" value="Asp_de-COase-like_dom_sf"/>
</dbReference>
<dbReference type="Pfam" id="PF00384">
    <property type="entry name" value="Molybdopterin"/>
    <property type="match status" value="1"/>
</dbReference>
<comment type="similarity">
    <text evidence="1">Belongs to the prokaryotic molybdopterin-containing oxidoreductase family.</text>
</comment>
<evidence type="ECO:0000259" key="9">
    <source>
        <dbReference type="PROSITE" id="PS51669"/>
    </source>
</evidence>
<dbReference type="Pfam" id="PF04879">
    <property type="entry name" value="Molybdop_Fe4S4"/>
    <property type="match status" value="1"/>
</dbReference>
<dbReference type="Gene3D" id="2.20.25.90">
    <property type="entry name" value="ADC-like domains"/>
    <property type="match status" value="1"/>
</dbReference>
<dbReference type="RefSeq" id="WP_238894070.1">
    <property type="nucleotide sequence ID" value="NZ_JAKOGG010000001.1"/>
</dbReference>
<sequence length="846" mass="93009">MERREFIKKFAATVAMMQLGDVISLMPNAIAAEAPTAALSRDRLADSIADVLRVPSVCLNCSNVCGMDVLVKDNQILGVEGSKTDPNPQGKLCAKAHGGVSAVNYPERIVYPLKRVGERGSGLWQRITMEEAYEMIAARIKPAIAAGHPERVVFHGGRNKISDIVGRFMNAVGSPVILNHRALCSSNKRAANLTSIGDNDWETVDAERCRYFLNFGSNFLEAHQGGFPLMRRYVRAKAAGAKMVTFDVRLSNTAGRSDEWHAPFPASEGAVALAMAHVIVNENLYDAAFINDWMNVTLAEIKTFLAPYTPKFAEEASGIAATDITRLAREFAAAAPACVAFTNRGTQGHQNGFNNERAVVLLNALVGSVGAEGGYAYGGSQSIKGNNFPEPAPIPPKPTFSTDLEDPKQYPISNHWAKMKVSELVFDKLLKGEHQVDCYLSYTIAAPQNWPEGPQVAVAALKDEQKIKFHACSDVVYSEMAHYADLILPDATYFERYTIDARNAYDLQPYMVLRQPAVQPPFDCENFADTLINIAKRLGPDIAKYFEFASYEEFVAYRLNSLPVRDGLNGFDYMKKHGALVWDKPKNYRPFDKTLSAEQLAGTTVENGVIYKESKGKKAAIGVMQNGVAKQGFKTPSRKFEVHSPYVAAMAKQLGKQDDGWPHFAFPESMTKRKADQLVLTTFKWNVHTQGRTAPQKYLTEIVHDNPAWINSKTAKRLGVKTGDFVELTSYRPVTDYQVHNPSEVVGKLKVKVVVTEGIHPDVIALSNSMGMNYGGRITEGRNGQPAAVPAFGNAEDADMVSQIWWDKQRGGAGNGFNPNSLIPINPSPLVGNQSWNDTICDVVKV</sequence>
<evidence type="ECO:0000256" key="7">
    <source>
        <dbReference type="ARBA" id="ARBA00023004"/>
    </source>
</evidence>
<protein>
    <submittedName>
        <fullName evidence="10">Molybdopterin-dependent oxidoreductase</fullName>
    </submittedName>
</protein>
<name>A0ABT2FEX9_9GAMM</name>
<organism evidence="10 11">
    <name type="scientific">Shewanella electrica</name>
    <dbReference type="NCBI Taxonomy" id="515560"/>
    <lineage>
        <taxon>Bacteria</taxon>
        <taxon>Pseudomonadati</taxon>
        <taxon>Pseudomonadota</taxon>
        <taxon>Gammaproteobacteria</taxon>
        <taxon>Alteromonadales</taxon>
        <taxon>Shewanellaceae</taxon>
        <taxon>Shewanella</taxon>
    </lineage>
</organism>
<evidence type="ECO:0000256" key="3">
    <source>
        <dbReference type="ARBA" id="ARBA00022505"/>
    </source>
</evidence>
<accession>A0ABT2FEX9</accession>
<dbReference type="PANTHER" id="PTHR43742">
    <property type="entry name" value="TRIMETHYLAMINE-N-OXIDE REDUCTASE"/>
    <property type="match status" value="1"/>
</dbReference>
<dbReference type="InterPro" id="IPR006656">
    <property type="entry name" value="Mopterin_OxRdtase"/>
</dbReference>
<keyword evidence="11" id="KW-1185">Reference proteome</keyword>
<keyword evidence="4" id="KW-0479">Metal-binding</keyword>
<evidence type="ECO:0000256" key="5">
    <source>
        <dbReference type="ARBA" id="ARBA00022729"/>
    </source>
</evidence>
<reference evidence="11" key="1">
    <citation type="submission" date="2023-07" db="EMBL/GenBank/DDBJ databases">
        <title>Shewanella mangrovi sp. nov., an acetaldehyde- degrading bacterium isolated from mangrove sediment.</title>
        <authorList>
            <person name="Liu Y."/>
        </authorList>
    </citation>
    <scope>NUCLEOTIDE SEQUENCE [LARGE SCALE GENOMIC DNA]</scope>
    <source>
        <strain evidence="11">C32</strain>
    </source>
</reference>
<dbReference type="Gene3D" id="3.40.50.740">
    <property type="match status" value="1"/>
</dbReference>
<dbReference type="EMBL" id="JAKOGG010000001">
    <property type="protein sequence ID" value="MCS4554827.1"/>
    <property type="molecule type" value="Genomic_DNA"/>
</dbReference>
<proteinExistence type="inferred from homology"/>
<keyword evidence="5" id="KW-0732">Signal</keyword>
<dbReference type="PROSITE" id="PS51669">
    <property type="entry name" value="4FE4S_MOW_BIS_MGD"/>
    <property type="match status" value="1"/>
</dbReference>
<evidence type="ECO:0000256" key="6">
    <source>
        <dbReference type="ARBA" id="ARBA00023002"/>
    </source>
</evidence>
<dbReference type="SUPFAM" id="SSF53706">
    <property type="entry name" value="Formate dehydrogenase/DMSO reductase, domains 1-3"/>
    <property type="match status" value="1"/>
</dbReference>
<dbReference type="Gene3D" id="3.30.2070.10">
    <property type="entry name" value="Formate dehydrogenase/DMSO reductase"/>
    <property type="match status" value="1"/>
</dbReference>
<feature type="domain" description="4Fe-4S Mo/W bis-MGD-type" evidence="9">
    <location>
        <begin position="51"/>
        <end position="107"/>
    </location>
</feature>
<dbReference type="SMART" id="SM00926">
    <property type="entry name" value="Molybdop_Fe4S4"/>
    <property type="match status" value="1"/>
</dbReference>
<dbReference type="Pfam" id="PF01568">
    <property type="entry name" value="Molydop_binding"/>
    <property type="match status" value="1"/>
</dbReference>
<dbReference type="Gene3D" id="3.40.228.10">
    <property type="entry name" value="Dimethylsulfoxide Reductase, domain 2"/>
    <property type="match status" value="1"/>
</dbReference>
<keyword evidence="6" id="KW-0560">Oxidoreductase</keyword>
<evidence type="ECO:0000256" key="8">
    <source>
        <dbReference type="ARBA" id="ARBA00023014"/>
    </source>
</evidence>
<gene>
    <name evidence="10" type="ORF">L9G74_00060</name>
</gene>